<dbReference type="GO" id="GO:0006355">
    <property type="term" value="P:regulation of DNA-templated transcription"/>
    <property type="evidence" value="ECO:0007669"/>
    <property type="project" value="InterPro"/>
</dbReference>
<feature type="modified residue" description="4-aspartylphosphate" evidence="3">
    <location>
        <position position="47"/>
    </location>
</feature>
<evidence type="ECO:0000256" key="2">
    <source>
        <dbReference type="ARBA" id="ARBA00023125"/>
    </source>
</evidence>
<proteinExistence type="predicted"/>
<dbReference type="Gene3D" id="3.40.50.2300">
    <property type="match status" value="1"/>
</dbReference>
<keyword evidence="1 3" id="KW-0597">Phosphoprotein</keyword>
<gene>
    <name evidence="5" type="primary">ycf29</name>
    <name evidence="5" type="ORF">CcuCCAP97952_p095</name>
</gene>
<dbReference type="AlphaFoldDB" id="A0A679C9F4"/>
<dbReference type="Pfam" id="PF00072">
    <property type="entry name" value="Response_reg"/>
    <property type="match status" value="1"/>
</dbReference>
<feature type="domain" description="Response regulatory" evidence="4">
    <location>
        <begin position="1"/>
        <end position="114"/>
    </location>
</feature>
<geneLocation type="plastid" evidence="5"/>
<keyword evidence="5" id="KW-0934">Plastid</keyword>
<accession>A0A679C9F4</accession>
<protein>
    <submittedName>
        <fullName evidence="5">Ycf29 protein</fullName>
    </submittedName>
</protein>
<dbReference type="PROSITE" id="PS50110">
    <property type="entry name" value="RESPONSE_REGULATORY"/>
    <property type="match status" value="1"/>
</dbReference>
<dbReference type="InterPro" id="IPR016032">
    <property type="entry name" value="Sig_transdc_resp-reg_C-effctor"/>
</dbReference>
<dbReference type="SMART" id="SM00448">
    <property type="entry name" value="REC"/>
    <property type="match status" value="1"/>
</dbReference>
<evidence type="ECO:0000256" key="1">
    <source>
        <dbReference type="ARBA" id="ARBA00022553"/>
    </source>
</evidence>
<dbReference type="SUPFAM" id="SSF46894">
    <property type="entry name" value="C-terminal effector domain of the bipartite response regulators"/>
    <property type="match status" value="1"/>
</dbReference>
<dbReference type="Gene3D" id="1.10.10.10">
    <property type="entry name" value="Winged helix-like DNA-binding domain superfamily/Winged helix DNA-binding domain"/>
    <property type="match status" value="1"/>
</dbReference>
<dbReference type="SUPFAM" id="SSF52172">
    <property type="entry name" value="CheY-like"/>
    <property type="match status" value="1"/>
</dbReference>
<dbReference type="GO" id="GO:0003677">
    <property type="term" value="F:DNA binding"/>
    <property type="evidence" value="ECO:0007669"/>
    <property type="project" value="UniProtKB-KW"/>
</dbReference>
<dbReference type="PANTHER" id="PTHR43547:SF2">
    <property type="entry name" value="HYBRID SIGNAL TRANSDUCTION HISTIDINE KINASE C"/>
    <property type="match status" value="1"/>
</dbReference>
<dbReference type="InterPro" id="IPR001789">
    <property type="entry name" value="Sig_transdc_resp-reg_receiver"/>
</dbReference>
<dbReference type="PANTHER" id="PTHR43547">
    <property type="entry name" value="TWO-COMPONENT HISTIDINE KINASE"/>
    <property type="match status" value="1"/>
</dbReference>
<evidence type="ECO:0000313" key="5">
    <source>
        <dbReference type="EMBL" id="BBK20372.1"/>
    </source>
</evidence>
<keyword evidence="2" id="KW-0238">DNA-binding</keyword>
<dbReference type="InterPro" id="IPR036388">
    <property type="entry name" value="WH-like_DNA-bd_sf"/>
</dbReference>
<organism evidence="5">
    <name type="scientific">Cryptomonas curvata</name>
    <dbReference type="NCBI Taxonomy" id="233186"/>
    <lineage>
        <taxon>Eukaryota</taxon>
        <taxon>Cryptophyceae</taxon>
        <taxon>Cryptomonadales</taxon>
        <taxon>Cryptomonadaceae</taxon>
        <taxon>Cryptomonas</taxon>
    </lineage>
</organism>
<evidence type="ECO:0000259" key="4">
    <source>
        <dbReference type="PROSITE" id="PS50110"/>
    </source>
</evidence>
<dbReference type="Pfam" id="PF00196">
    <property type="entry name" value="GerE"/>
    <property type="match status" value="1"/>
</dbReference>
<name>A0A679C9F4_9CRYP</name>
<dbReference type="PROSITE" id="PS00622">
    <property type="entry name" value="HTH_LUXR_1"/>
    <property type="match status" value="1"/>
</dbReference>
<dbReference type="InterPro" id="IPR000792">
    <property type="entry name" value="Tscrpt_reg_LuxR_C"/>
</dbReference>
<dbReference type="EMBL" id="LC484192">
    <property type="protein sequence ID" value="BBK20372.1"/>
    <property type="molecule type" value="Genomic_DNA"/>
</dbReference>
<dbReference type="SMART" id="SM00421">
    <property type="entry name" value="HTH_LUXR"/>
    <property type="match status" value="1"/>
</dbReference>
<sequence length="226" mass="26572">MLDNEEKLLEVIKNYFSLKKIHIVVTNKSDVAWKELEKNLPDCLVIDIIMPNNEGYNFIKNLKKSKDFQHIPFILLTAKGLTEDRILGYKLGCSAYISKPFDPEELEFIIKNIVLKNNLFLESMVENYILIKEIKFNLIKKYSDSIKSKLQFSLTSQEHYVLNQILLGDHTNNIALNLKVSKRNIEKYISRLLDKTQTKDIQDLKSLYWYTKRNSHRANDGNRTRE</sequence>
<evidence type="ECO:0000256" key="3">
    <source>
        <dbReference type="PROSITE-ProRule" id="PRU00169"/>
    </source>
</evidence>
<dbReference type="GO" id="GO:0000155">
    <property type="term" value="F:phosphorelay sensor kinase activity"/>
    <property type="evidence" value="ECO:0007669"/>
    <property type="project" value="TreeGrafter"/>
</dbReference>
<dbReference type="InterPro" id="IPR011006">
    <property type="entry name" value="CheY-like_superfamily"/>
</dbReference>
<reference evidence="5" key="1">
    <citation type="journal article" date="2020" name="Genome Biol. Evol.">
        <title>Comparative plastid genomics of Cryptomonas species reveals fine-scale genomic responses to loss of photosynthesis.</title>
        <authorList>
            <person name="Tanifuji G."/>
            <person name="Kamikawa R."/>
            <person name="Moore C.E."/>
            <person name="Mills T."/>
            <person name="Onodera N.T."/>
            <person name="Kashiyama Y."/>
            <person name="Archibald J.M."/>
            <person name="Inagaki Y."/>
            <person name="Hashimoto T."/>
        </authorList>
    </citation>
    <scope>NUCLEOTIDE SEQUENCE</scope>
    <source>
        <strain evidence="5">CCAP979/52</strain>
    </source>
</reference>